<comment type="caution">
    <text evidence="1">The sequence shown here is derived from an EMBL/GenBank/DDBJ whole genome shotgun (WGS) entry which is preliminary data.</text>
</comment>
<proteinExistence type="predicted"/>
<evidence type="ECO:0000313" key="2">
    <source>
        <dbReference type="Proteomes" id="UP000288216"/>
    </source>
</evidence>
<dbReference type="Proteomes" id="UP000288216">
    <property type="component" value="Unassembled WGS sequence"/>
</dbReference>
<reference evidence="1 2" key="1">
    <citation type="journal article" date="2018" name="Nat. Ecol. Evol.">
        <title>Shark genomes provide insights into elasmobranch evolution and the origin of vertebrates.</title>
        <authorList>
            <person name="Hara Y"/>
            <person name="Yamaguchi K"/>
            <person name="Onimaru K"/>
            <person name="Kadota M"/>
            <person name="Koyanagi M"/>
            <person name="Keeley SD"/>
            <person name="Tatsumi K"/>
            <person name="Tanaka K"/>
            <person name="Motone F"/>
            <person name="Kageyama Y"/>
            <person name="Nozu R"/>
            <person name="Adachi N"/>
            <person name="Nishimura O"/>
            <person name="Nakagawa R"/>
            <person name="Tanegashima C"/>
            <person name="Kiyatake I"/>
            <person name="Matsumoto R"/>
            <person name="Murakumo K"/>
            <person name="Nishida K"/>
            <person name="Terakita A"/>
            <person name="Kuratani S"/>
            <person name="Sato K"/>
            <person name="Hyodo S Kuraku.S."/>
        </authorList>
    </citation>
    <scope>NUCLEOTIDE SEQUENCE [LARGE SCALE GENOMIC DNA]</scope>
</reference>
<protein>
    <submittedName>
        <fullName evidence="1">Uncharacterized protein</fullName>
    </submittedName>
</protein>
<dbReference type="EMBL" id="BFAA01004269">
    <property type="protein sequence ID" value="GCB66225.1"/>
    <property type="molecule type" value="Genomic_DNA"/>
</dbReference>
<evidence type="ECO:0000313" key="1">
    <source>
        <dbReference type="EMBL" id="GCB66225.1"/>
    </source>
</evidence>
<dbReference type="AlphaFoldDB" id="A0A401NZE3"/>
<gene>
    <name evidence="1" type="ORF">scyTo_0010070</name>
</gene>
<name>A0A401NZE3_SCYTO</name>
<accession>A0A401NZE3</accession>
<keyword evidence="2" id="KW-1185">Reference proteome</keyword>
<sequence length="83" mass="8934">MAGARQSGFPIGWSPAKRLSYWLEPSYATFLLADGCFLSRMRILGVSIGAGAAPFQRYLDSSLQLGLGTATSMVNIDCSKEEV</sequence>
<organism evidence="1 2">
    <name type="scientific">Scyliorhinus torazame</name>
    <name type="common">Cloudy catshark</name>
    <name type="synonym">Catulus torazame</name>
    <dbReference type="NCBI Taxonomy" id="75743"/>
    <lineage>
        <taxon>Eukaryota</taxon>
        <taxon>Metazoa</taxon>
        <taxon>Chordata</taxon>
        <taxon>Craniata</taxon>
        <taxon>Vertebrata</taxon>
        <taxon>Chondrichthyes</taxon>
        <taxon>Elasmobranchii</taxon>
        <taxon>Galeomorphii</taxon>
        <taxon>Galeoidea</taxon>
        <taxon>Carcharhiniformes</taxon>
        <taxon>Scyliorhinidae</taxon>
        <taxon>Scyliorhinus</taxon>
    </lineage>
</organism>